<dbReference type="EMBL" id="OP031061">
    <property type="protein sequence ID" value="UVN06022.1"/>
    <property type="molecule type" value="Genomic_DNA"/>
</dbReference>
<reference evidence="2" key="1">
    <citation type="submission" date="2022-07" db="EMBL/GenBank/DDBJ databases">
        <authorList>
            <person name="Nishijima S."/>
        </authorList>
    </citation>
    <scope>NUCLEOTIDE SEQUENCE</scope>
    <source>
        <strain evidence="2">1827_77749</strain>
    </source>
</reference>
<sequence length="276" mass="31440">MAKKTAIPSMPFNTSIWLKDPVVRSLAPCVRGMWIDMLCYMWESAERGVMLKPNQEIYTKDEILRLVGYDSDGGSSWIDILCSSGLCAIREDGAYYSRRMVRLNEISSKRREAGKKGGNKTKEKLSANINAPTAIPEVPDLFDNDPQQPPPTDQQQKKTEKVKKKNYAEFVTLTDDEYKKLVDKYTEPAAKRMIEILDNYKGSKGKKYKSDYRTILNWVVDRYYEEVNKNGTQWMQTHGGTNNSGNKAVPGGTQYANQSTGEHGDMETPKDYSQRF</sequence>
<protein>
    <submittedName>
        <fullName evidence="2">Replisome organizer</fullName>
    </submittedName>
</protein>
<keyword evidence="3" id="KW-1185">Reference proteome</keyword>
<evidence type="ECO:0000313" key="2">
    <source>
        <dbReference type="EMBL" id="UVN06022.1"/>
    </source>
</evidence>
<feature type="region of interest" description="Disordered" evidence="1">
    <location>
        <begin position="110"/>
        <end position="129"/>
    </location>
</feature>
<feature type="compositionally biased region" description="Basic and acidic residues" evidence="1">
    <location>
        <begin position="262"/>
        <end position="276"/>
    </location>
</feature>
<evidence type="ECO:0000313" key="3">
    <source>
        <dbReference type="Proteomes" id="UP001160508"/>
    </source>
</evidence>
<feature type="compositionally biased region" description="Basic and acidic residues" evidence="1">
    <location>
        <begin position="110"/>
        <end position="125"/>
    </location>
</feature>
<name>A0ABY5T3G6_9VIRU</name>
<proteinExistence type="predicted"/>
<dbReference type="Proteomes" id="UP001160508">
    <property type="component" value="Segment"/>
</dbReference>
<evidence type="ECO:0000256" key="1">
    <source>
        <dbReference type="SAM" id="MobiDB-lite"/>
    </source>
</evidence>
<feature type="region of interest" description="Disordered" evidence="1">
    <location>
        <begin position="136"/>
        <end position="163"/>
    </location>
</feature>
<accession>A0ABY5T3G6</accession>
<feature type="region of interest" description="Disordered" evidence="1">
    <location>
        <begin position="238"/>
        <end position="276"/>
    </location>
</feature>
<organism evidence="2 3">
    <name type="scientific">Bacteriophage sp</name>
    <dbReference type="NCBI Taxonomy" id="38018"/>
    <lineage>
        <taxon>Viruses</taxon>
    </lineage>
</organism>